<keyword evidence="2" id="KW-1185">Reference proteome</keyword>
<accession>A0A6A6AJU5</accession>
<sequence>MKSGEEALESYSFGVKRNLHKFYGQCGSSVFFDPRMEEFGDAPPDLLGVNVRMFQGVKVEELDVVHVEDRHPSRA</sequence>
<evidence type="ECO:0000313" key="1">
    <source>
        <dbReference type="EMBL" id="KAF2131147.1"/>
    </source>
</evidence>
<dbReference type="EMBL" id="ML977503">
    <property type="protein sequence ID" value="KAF2131147.1"/>
    <property type="molecule type" value="Genomic_DNA"/>
</dbReference>
<dbReference type="Proteomes" id="UP000799771">
    <property type="component" value="Unassembled WGS sequence"/>
</dbReference>
<dbReference type="GeneID" id="54410766"/>
<name>A0A6A6AJU5_9PLEO</name>
<evidence type="ECO:0008006" key="3">
    <source>
        <dbReference type="Google" id="ProtNLM"/>
    </source>
</evidence>
<protein>
    <recommendedName>
        <fullName evidence="3">CENP-V/GFA domain-containing protein</fullName>
    </recommendedName>
</protein>
<organism evidence="1 2">
    <name type="scientific">Dothidotthia symphoricarpi CBS 119687</name>
    <dbReference type="NCBI Taxonomy" id="1392245"/>
    <lineage>
        <taxon>Eukaryota</taxon>
        <taxon>Fungi</taxon>
        <taxon>Dikarya</taxon>
        <taxon>Ascomycota</taxon>
        <taxon>Pezizomycotina</taxon>
        <taxon>Dothideomycetes</taxon>
        <taxon>Pleosporomycetidae</taxon>
        <taxon>Pleosporales</taxon>
        <taxon>Dothidotthiaceae</taxon>
        <taxon>Dothidotthia</taxon>
    </lineage>
</organism>
<evidence type="ECO:0000313" key="2">
    <source>
        <dbReference type="Proteomes" id="UP000799771"/>
    </source>
</evidence>
<dbReference type="RefSeq" id="XP_033525534.1">
    <property type="nucleotide sequence ID" value="XM_033670334.1"/>
</dbReference>
<dbReference type="OrthoDB" id="2993351at2759"/>
<proteinExistence type="predicted"/>
<gene>
    <name evidence="1" type="ORF">P153DRAFT_384360</name>
</gene>
<dbReference type="AlphaFoldDB" id="A0A6A6AJU5"/>
<dbReference type="Gene3D" id="2.170.150.70">
    <property type="match status" value="1"/>
</dbReference>
<reference evidence="1" key="1">
    <citation type="journal article" date="2020" name="Stud. Mycol.">
        <title>101 Dothideomycetes genomes: a test case for predicting lifestyles and emergence of pathogens.</title>
        <authorList>
            <person name="Haridas S."/>
            <person name="Albert R."/>
            <person name="Binder M."/>
            <person name="Bloem J."/>
            <person name="Labutti K."/>
            <person name="Salamov A."/>
            <person name="Andreopoulos B."/>
            <person name="Baker S."/>
            <person name="Barry K."/>
            <person name="Bills G."/>
            <person name="Bluhm B."/>
            <person name="Cannon C."/>
            <person name="Castanera R."/>
            <person name="Culley D."/>
            <person name="Daum C."/>
            <person name="Ezra D."/>
            <person name="Gonzalez J."/>
            <person name="Henrissat B."/>
            <person name="Kuo A."/>
            <person name="Liang C."/>
            <person name="Lipzen A."/>
            <person name="Lutzoni F."/>
            <person name="Magnuson J."/>
            <person name="Mondo S."/>
            <person name="Nolan M."/>
            <person name="Ohm R."/>
            <person name="Pangilinan J."/>
            <person name="Park H.-J."/>
            <person name="Ramirez L."/>
            <person name="Alfaro M."/>
            <person name="Sun H."/>
            <person name="Tritt A."/>
            <person name="Yoshinaga Y."/>
            <person name="Zwiers L.-H."/>
            <person name="Turgeon B."/>
            <person name="Goodwin S."/>
            <person name="Spatafora J."/>
            <person name="Crous P."/>
            <person name="Grigoriev I."/>
        </authorList>
    </citation>
    <scope>NUCLEOTIDE SEQUENCE</scope>
    <source>
        <strain evidence="1">CBS 119687</strain>
    </source>
</reference>